<feature type="chain" id="PRO_5040187902" evidence="1">
    <location>
        <begin position="20"/>
        <end position="135"/>
    </location>
</feature>
<gene>
    <name evidence="2" type="ORF">CEUTPL_LOCUS8011</name>
</gene>
<evidence type="ECO:0000256" key="1">
    <source>
        <dbReference type="SAM" id="SignalP"/>
    </source>
</evidence>
<evidence type="ECO:0000313" key="3">
    <source>
        <dbReference type="Proteomes" id="UP001152799"/>
    </source>
</evidence>
<sequence length="135" mass="14583">MAKIVCLFALVALVQVATALDCYSCDATTCAMDQSKWQKVPKCGNSIDSTVNTGACLKRQFIDKQSNKEVTTRKCVIANKDANNKVTFTCDEKDGKNVFCEVCNDSNLCNSASSVSFSFVALMGVVAAVFIPRCL</sequence>
<accession>A0A9N9QQ10</accession>
<dbReference type="EMBL" id="OU892280">
    <property type="protein sequence ID" value="CAG9767446.1"/>
    <property type="molecule type" value="Genomic_DNA"/>
</dbReference>
<dbReference type="OrthoDB" id="75169at2759"/>
<keyword evidence="3" id="KW-1185">Reference proteome</keyword>
<feature type="signal peptide" evidence="1">
    <location>
        <begin position="1"/>
        <end position="19"/>
    </location>
</feature>
<keyword evidence="1" id="KW-0732">Signal</keyword>
<dbReference type="AlphaFoldDB" id="A0A9N9QQ10"/>
<proteinExistence type="predicted"/>
<protein>
    <submittedName>
        <fullName evidence="2">Uncharacterized protein</fullName>
    </submittedName>
</protein>
<reference evidence="2" key="1">
    <citation type="submission" date="2022-01" db="EMBL/GenBank/DDBJ databases">
        <authorList>
            <person name="King R."/>
        </authorList>
    </citation>
    <scope>NUCLEOTIDE SEQUENCE</scope>
</reference>
<name>A0A9N9QQ10_9CUCU</name>
<evidence type="ECO:0000313" key="2">
    <source>
        <dbReference type="EMBL" id="CAG9767446.1"/>
    </source>
</evidence>
<dbReference type="Proteomes" id="UP001152799">
    <property type="component" value="Chromosome 4"/>
</dbReference>
<organism evidence="2 3">
    <name type="scientific">Ceutorhynchus assimilis</name>
    <name type="common">cabbage seed weevil</name>
    <dbReference type="NCBI Taxonomy" id="467358"/>
    <lineage>
        <taxon>Eukaryota</taxon>
        <taxon>Metazoa</taxon>
        <taxon>Ecdysozoa</taxon>
        <taxon>Arthropoda</taxon>
        <taxon>Hexapoda</taxon>
        <taxon>Insecta</taxon>
        <taxon>Pterygota</taxon>
        <taxon>Neoptera</taxon>
        <taxon>Endopterygota</taxon>
        <taxon>Coleoptera</taxon>
        <taxon>Polyphaga</taxon>
        <taxon>Cucujiformia</taxon>
        <taxon>Curculionidae</taxon>
        <taxon>Ceutorhynchinae</taxon>
        <taxon>Ceutorhynchus</taxon>
    </lineage>
</organism>